<feature type="transmembrane region" description="Helical" evidence="3">
    <location>
        <begin position="718"/>
        <end position="741"/>
    </location>
</feature>
<dbReference type="SMART" id="SM00164">
    <property type="entry name" value="TBC"/>
    <property type="match status" value="1"/>
</dbReference>
<evidence type="ECO:0000256" key="1">
    <source>
        <dbReference type="SAM" id="Coils"/>
    </source>
</evidence>
<feature type="region of interest" description="Disordered" evidence="2">
    <location>
        <begin position="460"/>
        <end position="526"/>
    </location>
</feature>
<dbReference type="Gene3D" id="1.10.472.80">
    <property type="entry name" value="Ypt/Rab-GAP domain of gyp1p, domain 3"/>
    <property type="match status" value="1"/>
</dbReference>
<dbReference type="Proteomes" id="UP000019763">
    <property type="component" value="Unassembled WGS sequence"/>
</dbReference>
<feature type="compositionally biased region" description="Basic and acidic residues" evidence="2">
    <location>
        <begin position="463"/>
        <end position="482"/>
    </location>
</feature>
<dbReference type="EMBL" id="AFNH02001123">
    <property type="protein sequence ID" value="EZG44184.1"/>
    <property type="molecule type" value="Genomic_DNA"/>
</dbReference>
<dbReference type="GO" id="GO:0031267">
    <property type="term" value="F:small GTPase binding"/>
    <property type="evidence" value="ECO:0007669"/>
    <property type="project" value="TreeGrafter"/>
</dbReference>
<keyword evidence="3" id="KW-0812">Transmembrane</keyword>
<feature type="domain" description="Rab-GAP TBC" evidence="4">
    <location>
        <begin position="553"/>
        <end position="726"/>
    </location>
</feature>
<dbReference type="InterPro" id="IPR000195">
    <property type="entry name" value="Rab-GAP-TBC_dom"/>
</dbReference>
<dbReference type="SUPFAM" id="SSF47923">
    <property type="entry name" value="Ypt/Rab-GAP domain of gyp1p"/>
    <property type="match status" value="2"/>
</dbReference>
<dbReference type="OrthoDB" id="294251at2759"/>
<keyword evidence="3" id="KW-1133">Transmembrane helix</keyword>
<dbReference type="InterPro" id="IPR050302">
    <property type="entry name" value="Rab_GAP_TBC_domain"/>
</dbReference>
<evidence type="ECO:0000313" key="6">
    <source>
        <dbReference type="Proteomes" id="UP000019763"/>
    </source>
</evidence>
<evidence type="ECO:0000313" key="5">
    <source>
        <dbReference type="EMBL" id="EZG44184.1"/>
    </source>
</evidence>
<evidence type="ECO:0000256" key="3">
    <source>
        <dbReference type="SAM" id="Phobius"/>
    </source>
</evidence>
<dbReference type="PROSITE" id="PS50086">
    <property type="entry name" value="TBC_RABGAP"/>
    <property type="match status" value="1"/>
</dbReference>
<feature type="compositionally biased region" description="Low complexity" evidence="2">
    <location>
        <begin position="318"/>
        <end position="339"/>
    </location>
</feature>
<dbReference type="RefSeq" id="XP_011132770.1">
    <property type="nucleotide sequence ID" value="XM_011134468.1"/>
</dbReference>
<dbReference type="eggNOG" id="KOG1102">
    <property type="taxonomic scope" value="Eukaryota"/>
</dbReference>
<comment type="caution">
    <text evidence="5">The sequence shown here is derived from an EMBL/GenBank/DDBJ whole genome shotgun (WGS) entry which is preliminary data.</text>
</comment>
<accession>A0A023B0F9</accession>
<dbReference type="Pfam" id="PF00566">
    <property type="entry name" value="RabGAP-TBC"/>
    <property type="match status" value="1"/>
</dbReference>
<dbReference type="Gene3D" id="1.10.8.270">
    <property type="entry name" value="putative rabgap domain of human tbc1 domain family member 14 like domains"/>
    <property type="match status" value="1"/>
</dbReference>
<feature type="compositionally biased region" description="Polar residues" evidence="2">
    <location>
        <begin position="1000"/>
        <end position="1009"/>
    </location>
</feature>
<reference evidence="5" key="1">
    <citation type="submission" date="2013-12" db="EMBL/GenBank/DDBJ databases">
        <authorList>
            <person name="Omoto C.K."/>
            <person name="Sibley D."/>
            <person name="Venepally P."/>
            <person name="Hadjithomas M."/>
            <person name="Karamycheva S."/>
            <person name="Brunk B."/>
            <person name="Roos D."/>
            <person name="Caler E."/>
            <person name="Lorenzi H."/>
        </authorList>
    </citation>
    <scope>NUCLEOTIDE SEQUENCE</scope>
</reference>
<feature type="region of interest" description="Disordered" evidence="2">
    <location>
        <begin position="54"/>
        <end position="78"/>
    </location>
</feature>
<dbReference type="GeneID" id="22915263"/>
<keyword evidence="3" id="KW-0472">Membrane</keyword>
<proteinExistence type="predicted"/>
<organism evidence="5 6">
    <name type="scientific">Gregarina niphandrodes</name>
    <name type="common">Septate eugregarine</name>
    <dbReference type="NCBI Taxonomy" id="110365"/>
    <lineage>
        <taxon>Eukaryota</taxon>
        <taxon>Sar</taxon>
        <taxon>Alveolata</taxon>
        <taxon>Apicomplexa</taxon>
        <taxon>Conoidasida</taxon>
        <taxon>Gregarinasina</taxon>
        <taxon>Eugregarinorida</taxon>
        <taxon>Gregarinidae</taxon>
        <taxon>Gregarina</taxon>
    </lineage>
</organism>
<name>A0A023B0F9_GRENI</name>
<feature type="region of interest" description="Disordered" evidence="2">
    <location>
        <begin position="419"/>
        <end position="441"/>
    </location>
</feature>
<feature type="coiled-coil region" evidence="1">
    <location>
        <begin position="1342"/>
        <end position="1397"/>
    </location>
</feature>
<evidence type="ECO:0000259" key="4">
    <source>
        <dbReference type="PROSITE" id="PS50086"/>
    </source>
</evidence>
<feature type="region of interest" description="Disordered" evidence="2">
    <location>
        <begin position="991"/>
        <end position="1028"/>
    </location>
</feature>
<keyword evidence="1" id="KW-0175">Coiled coil</keyword>
<dbReference type="InterPro" id="IPR035969">
    <property type="entry name" value="Rab-GAP_TBC_sf"/>
</dbReference>
<feature type="region of interest" description="Disordered" evidence="2">
    <location>
        <begin position="269"/>
        <end position="388"/>
    </location>
</feature>
<protein>
    <submittedName>
        <fullName evidence="5">TBC domain protein</fullName>
    </submittedName>
</protein>
<gene>
    <name evidence="5" type="ORF">GNI_150890</name>
</gene>
<dbReference type="VEuPathDB" id="CryptoDB:GNI_150890"/>
<sequence>MFLDQAEDGELSSNEILDLRKVRSSLLEEEEEELPLGADETFPPAPIRSFTATCMGGESSPPAAQSATPEPLIPGSKRAAPNRVELPVVPLTLMSLPVDVVTKGVCPFLDLRDLWHLASMNCAAGVLLRHVPEALSVADYDRINGVSAGAVNVKGTEIWGVQQRSTATGCAVDLGHTLCVKQAVRGGVAPRLRHRLYYHLIRLSNEDPDFIDAVAQEVARRSNGDNTVFKSPYRAFVHTHSERCQFIDHVAPLIQDQLELLENQLQEEGADAEGHEGRSEGAQPEELRTTANPKRSPGPGIEVRDDTKEEGGDDDVCSSQQVTSGQVTSGQVTSGQVTSRQLVGRLLSGRAGVRSGDDESENGTDSVSDSEAAPLRTEGESSSACFVSPEEVSQCTPILYRIHSDRTDEVTDLERYQSPFSTSTGVPVGAGNVPRFPQPSGGTGYRLGYGLRTGCCTPNKSPVNDRRCGGDDRRCGGDERSSGHQGCGHETGSGGNGSGGNGSGGNGSGGNGSGGNGSGGNGSGGGRGLSLLENVALLRRASVLTREVAPHHGSEEAGRLYSFLVSEATVSANLADLIDRDLDRTFPSHPLFRCSLGEHMKSAMRDILLAVAVVEPGLGYCQGFNFMAATLLIELVCPVTAFWTLIFLLRRRGLAGLFNPSLSAMSLKLMQLREMLRLYIPETYISLRRAGVQSDLLCHQSLITSLTYFLHPSVVIQFWDGVVLGGFRVFLVATLAIIFLLDRDLHSTFAHPELDGHRPDDEALQFVQSKRLKLCLLHRESAAGREFLAQLVHAFLEFYPKCTSQLLSRLAAISLVTTVKDVVQELNLSIHSPDKSYLRNPPSHPTREHLMKDNSAHHLAKDTQHPTSPRTAAAKHYHREPETENRLLDDCNAAARTHRVRADPIQTDVASGDAGVVVPSTSRPGTGEFLPVIQPPYLLVPRLPRFKQDDREETVQRGMLVHFMSSVENAEGFRFTYKPLTPVELEAERRAETEQRQLASGGTASNATGYGQVAGSNPGGARLLSPRPRRGHPAKLTWSLLIPEHSSINPNEIKLVSGGGRLRASSFYMIMEARYYLDDERVPLVASWDKAYLCASERADALTAYLLRRRRPRRETQRLGAVCWSDLGLYLDAIELNSTRHTAEQDSLRAARLGVGPGGGLPLAGSGDLDSGFPVGFPKSQDENSARTKVNVECSGVDGGEVQSQERELESRSFSALPRFHSHLGSESSAEPGGRLHLGVGITTKSMMTRHRLRQTSLPSGPRGGPEVGSGMGAPQVGPGGGGIGSDFGSGELNVTVDDNLVLLKEEAKRLLEWLKQHDCTFSTTTEQGYVIIPLRVVMTLVQAFREQNRQLARDRAHFENKVRVLDRQVNTLIRQIDRLRQRHAQQLRIVAQLEHDLYDQLNADKFLKTPKVKTPWKRLLAGLKNNRPHTSAAHTSTIHTSAVDDVPDTKSEGSVERMQTDFSPAISVCKTDFGEIKTKTHTSIGRTYERQKGKLDEQTTKLAACEEALSEHIAVKSALSQTYHDMEVVQQLEELDVVELLLRKCCAWQRGPLPLTLLMQSGVVTQDSSILSDCPEAYSTLVSLPPIIPQLQCIFK</sequence>
<keyword evidence="6" id="KW-1185">Reference proteome</keyword>
<feature type="region of interest" description="Disordered" evidence="2">
    <location>
        <begin position="1254"/>
        <end position="1286"/>
    </location>
</feature>
<dbReference type="PANTHER" id="PTHR47219:SF9">
    <property type="entry name" value="GTPASE ACTIVATING PROTEIN AND CENTROSOME-ASSOCIATED, ISOFORM B"/>
    <property type="match status" value="1"/>
</dbReference>
<feature type="region of interest" description="Disordered" evidence="2">
    <location>
        <begin position="857"/>
        <end position="884"/>
    </location>
</feature>
<feature type="compositionally biased region" description="Gly residues" evidence="2">
    <location>
        <begin position="485"/>
        <end position="526"/>
    </location>
</feature>
<dbReference type="GO" id="GO:0005096">
    <property type="term" value="F:GTPase activator activity"/>
    <property type="evidence" value="ECO:0007669"/>
    <property type="project" value="TreeGrafter"/>
</dbReference>
<evidence type="ECO:0000256" key="2">
    <source>
        <dbReference type="SAM" id="MobiDB-lite"/>
    </source>
</evidence>
<feature type="compositionally biased region" description="Gly residues" evidence="2">
    <location>
        <begin position="1262"/>
        <end position="1286"/>
    </location>
</feature>
<dbReference type="PANTHER" id="PTHR47219">
    <property type="entry name" value="RAB GTPASE-ACTIVATING PROTEIN 1-LIKE"/>
    <property type="match status" value="1"/>
</dbReference>
<feature type="transmembrane region" description="Helical" evidence="3">
    <location>
        <begin position="626"/>
        <end position="649"/>
    </location>
</feature>